<evidence type="ECO:0000313" key="1">
    <source>
        <dbReference type="EMBL" id="KAA6309912.1"/>
    </source>
</evidence>
<feature type="non-terminal residue" evidence="1">
    <location>
        <position position="22"/>
    </location>
</feature>
<proteinExistence type="predicted"/>
<name>A0A5J4PL14_9ZZZZ</name>
<comment type="caution">
    <text evidence="1">The sequence shown here is derived from an EMBL/GenBank/DDBJ whole genome shotgun (WGS) entry which is preliminary data.</text>
</comment>
<dbReference type="AlphaFoldDB" id="A0A5J4PL14"/>
<organism evidence="1">
    <name type="scientific">termite gut metagenome</name>
    <dbReference type="NCBI Taxonomy" id="433724"/>
    <lineage>
        <taxon>unclassified sequences</taxon>
        <taxon>metagenomes</taxon>
        <taxon>organismal metagenomes</taxon>
    </lineage>
</organism>
<accession>A0A5J4PL14</accession>
<dbReference type="EMBL" id="SNRY01007703">
    <property type="protein sequence ID" value="KAA6309912.1"/>
    <property type="molecule type" value="Genomic_DNA"/>
</dbReference>
<gene>
    <name evidence="1" type="ORF">EZS27_038687</name>
</gene>
<sequence>MEKKYKSLTIFEFQEQFKDDMD</sequence>
<reference evidence="1" key="1">
    <citation type="submission" date="2019-03" db="EMBL/GenBank/DDBJ databases">
        <title>Single cell metagenomics reveals metabolic interactions within the superorganism composed of flagellate Streblomastix strix and complex community of Bacteroidetes bacteria on its surface.</title>
        <authorList>
            <person name="Treitli S.C."/>
            <person name="Kolisko M."/>
            <person name="Husnik F."/>
            <person name="Keeling P."/>
            <person name="Hampl V."/>
        </authorList>
    </citation>
    <scope>NUCLEOTIDE SEQUENCE</scope>
    <source>
        <strain evidence="1">STM</strain>
    </source>
</reference>
<protein>
    <submittedName>
        <fullName evidence="1">Uncharacterized protein</fullName>
    </submittedName>
</protein>